<evidence type="ECO:0000256" key="1">
    <source>
        <dbReference type="ARBA" id="ARBA00023015"/>
    </source>
</evidence>
<proteinExistence type="predicted"/>
<feature type="region of interest" description="Disordered" evidence="3">
    <location>
        <begin position="44"/>
        <end position="70"/>
    </location>
</feature>
<dbReference type="AlphaFoldDB" id="A0AA96WMU1"/>
<dbReference type="EMBL" id="CP053587">
    <property type="protein sequence ID" value="WNZ28000.1"/>
    <property type="molecule type" value="Genomic_DNA"/>
</dbReference>
<feature type="domain" description="NACHT" evidence="5">
    <location>
        <begin position="103"/>
        <end position="199"/>
    </location>
</feature>
<protein>
    <submittedName>
        <fullName evidence="6">NACHT domain-containing protein</fullName>
    </submittedName>
</protein>
<dbReference type="SUPFAM" id="SSF52540">
    <property type="entry name" value="P-loop containing nucleoside triphosphate hydrolases"/>
    <property type="match status" value="1"/>
</dbReference>
<accession>A0AA96WMU1</accession>
<feature type="compositionally biased region" description="Basic and acidic residues" evidence="3">
    <location>
        <begin position="44"/>
        <end position="55"/>
    </location>
</feature>
<dbReference type="Gene3D" id="3.40.50.300">
    <property type="entry name" value="P-loop containing nucleotide triphosphate hydrolases"/>
    <property type="match status" value="1"/>
</dbReference>
<evidence type="ECO:0000256" key="3">
    <source>
        <dbReference type="SAM" id="MobiDB-lite"/>
    </source>
</evidence>
<dbReference type="GO" id="GO:0003677">
    <property type="term" value="F:DNA binding"/>
    <property type="evidence" value="ECO:0007669"/>
    <property type="project" value="TreeGrafter"/>
</dbReference>
<dbReference type="InterPro" id="IPR027417">
    <property type="entry name" value="P-loop_NTPase"/>
</dbReference>
<keyword evidence="1" id="KW-0805">Transcription regulation</keyword>
<evidence type="ECO:0000259" key="4">
    <source>
        <dbReference type="Pfam" id="PF03704"/>
    </source>
</evidence>
<dbReference type="InterPro" id="IPR011990">
    <property type="entry name" value="TPR-like_helical_dom_sf"/>
</dbReference>
<gene>
    <name evidence="6" type="ORF">HJG54_32725</name>
</gene>
<dbReference type="PANTHER" id="PTHR35807">
    <property type="entry name" value="TRANSCRIPTIONAL REGULATOR REDD-RELATED"/>
    <property type="match status" value="1"/>
</dbReference>
<name>A0AA96WMU1_9CYAN</name>
<feature type="domain" description="Bacterial transcriptional activator" evidence="4">
    <location>
        <begin position="1"/>
        <end position="38"/>
    </location>
</feature>
<sequence length="265" mass="30103">MGDRAAALRIYHQCITTLREELGIDPSPTTRQLYEQLLQEEEIGRAREQGSRGVEETTTPTTLTPPTPTLPNFDWGEAIDVSTFYGREIELATLQQWVNNHCRLILLLGMGGIGRTALSVKTAQELIQNSGPAQKFEFVIWRSLRNAPPLETLLSDLVSFLSGQQDTRMEVGRLVHWLRTHRCLIILDNLETIFQAGDRAGQCRPGYENYSEWHKLSVGCEYGTDHSGHSCPDELDTKSCVYFRWQHIGKSCGWNNDYFLGCQNR</sequence>
<keyword evidence="2" id="KW-0804">Transcription</keyword>
<dbReference type="InterPro" id="IPR005158">
    <property type="entry name" value="BTAD"/>
</dbReference>
<evidence type="ECO:0000256" key="2">
    <source>
        <dbReference type="ARBA" id="ARBA00023163"/>
    </source>
</evidence>
<organism evidence="6">
    <name type="scientific">Leptolyngbya sp. NK1-12</name>
    <dbReference type="NCBI Taxonomy" id="2547451"/>
    <lineage>
        <taxon>Bacteria</taxon>
        <taxon>Bacillati</taxon>
        <taxon>Cyanobacteriota</taxon>
        <taxon>Cyanophyceae</taxon>
        <taxon>Leptolyngbyales</taxon>
        <taxon>Leptolyngbyaceae</taxon>
        <taxon>Leptolyngbya group</taxon>
        <taxon>Leptolyngbya</taxon>
    </lineage>
</organism>
<dbReference type="InterPro" id="IPR051677">
    <property type="entry name" value="AfsR-DnrI-RedD_regulator"/>
</dbReference>
<dbReference type="SUPFAM" id="SSF48452">
    <property type="entry name" value="TPR-like"/>
    <property type="match status" value="1"/>
</dbReference>
<dbReference type="PANTHER" id="PTHR35807:SF1">
    <property type="entry name" value="TRANSCRIPTIONAL REGULATOR REDD"/>
    <property type="match status" value="1"/>
</dbReference>
<dbReference type="Pfam" id="PF03704">
    <property type="entry name" value="BTAD"/>
    <property type="match status" value="1"/>
</dbReference>
<evidence type="ECO:0000313" key="6">
    <source>
        <dbReference type="EMBL" id="WNZ28000.1"/>
    </source>
</evidence>
<evidence type="ECO:0000259" key="5">
    <source>
        <dbReference type="Pfam" id="PF05729"/>
    </source>
</evidence>
<reference evidence="6" key="1">
    <citation type="submission" date="2020-05" db="EMBL/GenBank/DDBJ databases">
        <authorList>
            <person name="Zhu T."/>
            <person name="Keshari N."/>
            <person name="Lu X."/>
        </authorList>
    </citation>
    <scope>NUCLEOTIDE SEQUENCE</scope>
    <source>
        <strain evidence="6">NK1-12</strain>
    </source>
</reference>
<dbReference type="Gene3D" id="1.25.40.10">
    <property type="entry name" value="Tetratricopeptide repeat domain"/>
    <property type="match status" value="1"/>
</dbReference>
<dbReference type="InterPro" id="IPR007111">
    <property type="entry name" value="NACHT_NTPase"/>
</dbReference>
<dbReference type="Pfam" id="PF05729">
    <property type="entry name" value="NACHT"/>
    <property type="match status" value="1"/>
</dbReference>
<dbReference type="GO" id="GO:0006355">
    <property type="term" value="P:regulation of DNA-templated transcription"/>
    <property type="evidence" value="ECO:0007669"/>
    <property type="project" value="TreeGrafter"/>
</dbReference>